<keyword evidence="1" id="KW-0129">CBS domain</keyword>
<dbReference type="RefSeq" id="WP_188758157.1">
    <property type="nucleotide sequence ID" value="NZ_BMJB01000001.1"/>
</dbReference>
<dbReference type="InterPro" id="IPR046342">
    <property type="entry name" value="CBS_dom_sf"/>
</dbReference>
<keyword evidence="4" id="KW-1185">Reference proteome</keyword>
<sequence length="426" mass="46937">MTKHLSQQKTSVATLMGTPITDAGGAVHGRVREVVVSPAVDPSHVYGLILRGAKNDRGDRDVMVLITELMLTAQGAMQLRESVRPGLLPDDESYLLLERDLLDQQIIDVHGHKVVRVNDVDLVWESPQQPGGDLRLRVAEVEIGLRGALRRLLKGLPGAMVARITTRLTPSIIPWDFVDLIGRDPARRVKLKIEQDRLSQMHPSDIADILEDLAPAERHAVFLSLDEEVAAEALEEVKPKMQQALIEALDSEKVADIVEEMDPAAAADLLSELPEERSEAILEEMDPEERQEVEDLLEFSGNSAAGRMTTDYIALPQNAILSDAVEALRHFEGDNETISDVYLLDDEQRISSVIPLVQLLLATPAAPLADLPGAHLVTCDIDANGRKVAELFDKYNLRSLPVLDHDKRLVGVVHAEQVIGLLRAEH</sequence>
<dbReference type="Gene3D" id="1.25.60.10">
    <property type="entry name" value="MgtE N-terminal domain-like"/>
    <property type="match status" value="1"/>
</dbReference>
<organism evidence="3 4">
    <name type="scientific">Edaphobacter acidisoli</name>
    <dbReference type="NCBI Taxonomy" id="2040573"/>
    <lineage>
        <taxon>Bacteria</taxon>
        <taxon>Pseudomonadati</taxon>
        <taxon>Acidobacteriota</taxon>
        <taxon>Terriglobia</taxon>
        <taxon>Terriglobales</taxon>
        <taxon>Acidobacteriaceae</taxon>
        <taxon>Edaphobacter</taxon>
    </lineage>
</organism>
<dbReference type="EMBL" id="BMJB01000001">
    <property type="protein sequence ID" value="GGA60337.1"/>
    <property type="molecule type" value="Genomic_DNA"/>
</dbReference>
<evidence type="ECO:0000256" key="1">
    <source>
        <dbReference type="PROSITE-ProRule" id="PRU00703"/>
    </source>
</evidence>
<feature type="domain" description="CBS" evidence="2">
    <location>
        <begin position="370"/>
        <end position="426"/>
    </location>
</feature>
<dbReference type="PROSITE" id="PS51371">
    <property type="entry name" value="CBS"/>
    <property type="match status" value="1"/>
</dbReference>
<protein>
    <recommendedName>
        <fullName evidence="2">CBS domain-containing protein</fullName>
    </recommendedName>
</protein>
<dbReference type="SMART" id="SM00924">
    <property type="entry name" value="MgtE_N"/>
    <property type="match status" value="1"/>
</dbReference>
<name>A0A916RKR2_9BACT</name>
<evidence type="ECO:0000313" key="4">
    <source>
        <dbReference type="Proteomes" id="UP000648801"/>
    </source>
</evidence>
<gene>
    <name evidence="3" type="ORF">GCM10011507_09860</name>
</gene>
<dbReference type="InterPro" id="IPR038076">
    <property type="entry name" value="MgtE_N_sf"/>
</dbReference>
<dbReference type="InterPro" id="IPR006669">
    <property type="entry name" value="MgtE_transporter"/>
</dbReference>
<dbReference type="GO" id="GO:0016020">
    <property type="term" value="C:membrane"/>
    <property type="evidence" value="ECO:0007669"/>
    <property type="project" value="InterPro"/>
</dbReference>
<dbReference type="SMART" id="SM00116">
    <property type="entry name" value="CBS"/>
    <property type="match status" value="1"/>
</dbReference>
<dbReference type="AlphaFoldDB" id="A0A916RKR2"/>
<evidence type="ECO:0000259" key="2">
    <source>
        <dbReference type="PROSITE" id="PS51371"/>
    </source>
</evidence>
<proteinExistence type="predicted"/>
<reference evidence="3" key="1">
    <citation type="journal article" date="2014" name="Int. J. Syst. Evol. Microbiol.">
        <title>Complete genome sequence of Corynebacterium casei LMG S-19264T (=DSM 44701T), isolated from a smear-ripened cheese.</title>
        <authorList>
            <consortium name="US DOE Joint Genome Institute (JGI-PGF)"/>
            <person name="Walter F."/>
            <person name="Albersmeier A."/>
            <person name="Kalinowski J."/>
            <person name="Ruckert C."/>
        </authorList>
    </citation>
    <scope>NUCLEOTIDE SEQUENCE</scope>
    <source>
        <strain evidence="3">CGMCC 1.15447</strain>
    </source>
</reference>
<accession>A0A916RKR2</accession>
<dbReference type="Proteomes" id="UP000648801">
    <property type="component" value="Unassembled WGS sequence"/>
</dbReference>
<dbReference type="PANTHER" id="PTHR43773">
    <property type="entry name" value="MAGNESIUM TRANSPORTER MGTE"/>
    <property type="match status" value="1"/>
</dbReference>
<dbReference type="Gene3D" id="3.10.580.10">
    <property type="entry name" value="CBS-domain"/>
    <property type="match status" value="1"/>
</dbReference>
<dbReference type="SUPFAM" id="SSF158791">
    <property type="entry name" value="MgtE N-terminal domain-like"/>
    <property type="match status" value="1"/>
</dbReference>
<comment type="caution">
    <text evidence="3">The sequence shown here is derived from an EMBL/GenBank/DDBJ whole genome shotgun (WGS) entry which is preliminary data.</text>
</comment>
<dbReference type="Pfam" id="PF00571">
    <property type="entry name" value="CBS"/>
    <property type="match status" value="1"/>
</dbReference>
<evidence type="ECO:0000313" key="3">
    <source>
        <dbReference type="EMBL" id="GGA60337.1"/>
    </source>
</evidence>
<dbReference type="PANTHER" id="PTHR43773:SF1">
    <property type="entry name" value="MAGNESIUM TRANSPORTER MGTE"/>
    <property type="match status" value="1"/>
</dbReference>
<dbReference type="InterPro" id="IPR000644">
    <property type="entry name" value="CBS_dom"/>
</dbReference>
<dbReference type="CDD" id="cd04606">
    <property type="entry name" value="CBS_pair_Mg_transporter"/>
    <property type="match status" value="1"/>
</dbReference>
<reference evidence="3" key="2">
    <citation type="submission" date="2020-09" db="EMBL/GenBank/DDBJ databases">
        <authorList>
            <person name="Sun Q."/>
            <person name="Zhou Y."/>
        </authorList>
    </citation>
    <scope>NUCLEOTIDE SEQUENCE</scope>
    <source>
        <strain evidence="3">CGMCC 1.15447</strain>
    </source>
</reference>
<dbReference type="Pfam" id="PF03448">
    <property type="entry name" value="MgtE_N"/>
    <property type="match status" value="1"/>
</dbReference>
<dbReference type="SUPFAM" id="SSF54631">
    <property type="entry name" value="CBS-domain pair"/>
    <property type="match status" value="1"/>
</dbReference>
<dbReference type="GO" id="GO:0015095">
    <property type="term" value="F:magnesium ion transmembrane transporter activity"/>
    <property type="evidence" value="ECO:0007669"/>
    <property type="project" value="InterPro"/>
</dbReference>
<dbReference type="InterPro" id="IPR006668">
    <property type="entry name" value="Mg_transptr_MgtE_intracell_dom"/>
</dbReference>